<keyword evidence="2" id="KW-0645">Protease</keyword>
<comment type="caution">
    <text evidence="6">The sequence shown here is derived from an EMBL/GenBank/DDBJ whole genome shotgun (WGS) entry which is preliminary data.</text>
</comment>
<dbReference type="GO" id="GO:0008234">
    <property type="term" value="F:cysteine-type peptidase activity"/>
    <property type="evidence" value="ECO:0007669"/>
    <property type="project" value="UniProtKB-KW"/>
</dbReference>
<name>A0A6I1MLK5_9CLOT</name>
<dbReference type="PANTHER" id="PTHR47053">
    <property type="entry name" value="MUREIN DD-ENDOPEPTIDASE MEPH-RELATED"/>
    <property type="match status" value="1"/>
</dbReference>
<proteinExistence type="inferred from homology"/>
<dbReference type="SUPFAM" id="SSF54001">
    <property type="entry name" value="Cysteine proteinases"/>
    <property type="match status" value="1"/>
</dbReference>
<evidence type="ECO:0000259" key="5">
    <source>
        <dbReference type="PROSITE" id="PS51935"/>
    </source>
</evidence>
<dbReference type="Gene3D" id="1.10.530.10">
    <property type="match status" value="1"/>
</dbReference>
<dbReference type="PROSITE" id="PS51935">
    <property type="entry name" value="NLPC_P60"/>
    <property type="match status" value="1"/>
</dbReference>
<dbReference type="Gene3D" id="3.90.1720.10">
    <property type="entry name" value="endopeptidase domain like (from Nostoc punctiforme)"/>
    <property type="match status" value="1"/>
</dbReference>
<keyword evidence="7" id="KW-1185">Reference proteome</keyword>
<reference evidence="6 7" key="1">
    <citation type="submission" date="2019-10" db="EMBL/GenBank/DDBJ databases">
        <title>The Genome Sequence of Clostridium tarantellae Isolated from Fish Brain.</title>
        <authorList>
            <person name="Bano L."/>
            <person name="Kiel M."/>
            <person name="Sales G."/>
            <person name="Doxey A.C."/>
            <person name="Mansfield M.J."/>
            <person name="Schiavone M."/>
            <person name="Rossetto O."/>
            <person name="Pirazzini M."/>
            <person name="Dobrindt U."/>
            <person name="Montecucco C."/>
        </authorList>
    </citation>
    <scope>NUCLEOTIDE SEQUENCE [LARGE SCALE GENOMIC DNA]</scope>
    <source>
        <strain evidence="6 7">DSM 3997</strain>
    </source>
</reference>
<sequence>MIFISIIGICYQSTKAISNNNGLITDIGTLGVPLEFVPYFNEASAQFNIPNWCLAAVAKQESNFNANTEYGGAYGIMQIQKIDILTGKDLWAYLINLGLGEEYKKAGYKFLNSEEMWEIFLNDPKAQILAGAYEIRYYTNYVLFHKEIVNKLNYNSNENMNLINWNSPKSNEEFSELLRRIFACYNGGPKYGMTVDLDNAQFDYPNKVFKYAIEFRDTGLIGEDIEESDNETVEKAINAGMQWVGKSPYVWGGGRTQEDVDAGRFDCSSFVHYAFSNAGIELGARENVVTFSLVKMGKEVPVEQMQRGDIIFFDTYTIDGHVAIYLGEDKFLHDGPSKGVWIDSLNEAYWKNNFNKKIRRVV</sequence>
<dbReference type="Pfam" id="PF00877">
    <property type="entry name" value="NLPC_P60"/>
    <property type="match status" value="1"/>
</dbReference>
<evidence type="ECO:0000313" key="6">
    <source>
        <dbReference type="EMBL" id="MPQ44295.1"/>
    </source>
</evidence>
<comment type="similarity">
    <text evidence="1">Belongs to the peptidase C40 family.</text>
</comment>
<keyword evidence="3" id="KW-0378">Hydrolase</keyword>
<dbReference type="SUPFAM" id="SSF53955">
    <property type="entry name" value="Lysozyme-like"/>
    <property type="match status" value="1"/>
</dbReference>
<dbReference type="EMBL" id="WHJC01000187">
    <property type="protein sequence ID" value="MPQ44295.1"/>
    <property type="molecule type" value="Genomic_DNA"/>
</dbReference>
<evidence type="ECO:0000256" key="2">
    <source>
        <dbReference type="ARBA" id="ARBA00022670"/>
    </source>
</evidence>
<dbReference type="GO" id="GO:0006508">
    <property type="term" value="P:proteolysis"/>
    <property type="evidence" value="ECO:0007669"/>
    <property type="project" value="UniProtKB-KW"/>
</dbReference>
<dbReference type="InterPro" id="IPR023346">
    <property type="entry name" value="Lysozyme-like_dom_sf"/>
</dbReference>
<dbReference type="Pfam" id="PF01464">
    <property type="entry name" value="SLT"/>
    <property type="match status" value="1"/>
</dbReference>
<dbReference type="AlphaFoldDB" id="A0A6I1MLK5"/>
<organism evidence="6 7">
    <name type="scientific">Clostridium tarantellae</name>
    <dbReference type="NCBI Taxonomy" id="39493"/>
    <lineage>
        <taxon>Bacteria</taxon>
        <taxon>Bacillati</taxon>
        <taxon>Bacillota</taxon>
        <taxon>Clostridia</taxon>
        <taxon>Eubacteriales</taxon>
        <taxon>Clostridiaceae</taxon>
        <taxon>Clostridium</taxon>
    </lineage>
</organism>
<evidence type="ECO:0000313" key="7">
    <source>
        <dbReference type="Proteomes" id="UP000430345"/>
    </source>
</evidence>
<dbReference type="InterPro" id="IPR051202">
    <property type="entry name" value="Peptidase_C40"/>
</dbReference>
<evidence type="ECO:0000256" key="1">
    <source>
        <dbReference type="ARBA" id="ARBA00007074"/>
    </source>
</evidence>
<keyword evidence="4" id="KW-0788">Thiol protease</keyword>
<evidence type="ECO:0000256" key="4">
    <source>
        <dbReference type="ARBA" id="ARBA00022807"/>
    </source>
</evidence>
<protein>
    <submittedName>
        <fullName evidence="6">Transglycosylase SLT domain-containing protein</fullName>
    </submittedName>
</protein>
<accession>A0A6I1MLK5</accession>
<dbReference type="InterPro" id="IPR000064">
    <property type="entry name" value="NLP_P60_dom"/>
</dbReference>
<dbReference type="Proteomes" id="UP000430345">
    <property type="component" value="Unassembled WGS sequence"/>
</dbReference>
<dbReference type="InterPro" id="IPR008258">
    <property type="entry name" value="Transglycosylase_SLT_dom_1"/>
</dbReference>
<dbReference type="PANTHER" id="PTHR47053:SF1">
    <property type="entry name" value="MUREIN DD-ENDOPEPTIDASE MEPH-RELATED"/>
    <property type="match status" value="1"/>
</dbReference>
<dbReference type="OrthoDB" id="9815002at2"/>
<gene>
    <name evidence="6" type="ORF">GBZ86_11045</name>
</gene>
<feature type="domain" description="NlpC/P60" evidence="5">
    <location>
        <begin position="230"/>
        <end position="361"/>
    </location>
</feature>
<evidence type="ECO:0000256" key="3">
    <source>
        <dbReference type="ARBA" id="ARBA00022801"/>
    </source>
</evidence>
<dbReference type="InterPro" id="IPR038765">
    <property type="entry name" value="Papain-like_cys_pep_sf"/>
</dbReference>